<protein>
    <recommendedName>
        <fullName evidence="3">FHA domain-containing protein</fullName>
    </recommendedName>
</protein>
<proteinExistence type="predicted"/>
<dbReference type="CDD" id="cd00060">
    <property type="entry name" value="FHA"/>
    <property type="match status" value="1"/>
</dbReference>
<keyword evidence="1" id="KW-0597">Phosphoprotein</keyword>
<name>A0ABX5AYT8_9MICO</name>
<dbReference type="InterPro" id="IPR000253">
    <property type="entry name" value="FHA_dom"/>
</dbReference>
<feature type="domain" description="FHA" evidence="3">
    <location>
        <begin position="230"/>
        <end position="284"/>
    </location>
</feature>
<accession>A0ABX5AYT8</accession>
<comment type="caution">
    <text evidence="4">The sequence shown here is derived from an EMBL/GenBank/DDBJ whole genome shotgun (WGS) entry which is preliminary data.</text>
</comment>
<dbReference type="Proteomes" id="UP000237755">
    <property type="component" value="Unassembled WGS sequence"/>
</dbReference>
<feature type="region of interest" description="Disordered" evidence="2">
    <location>
        <begin position="72"/>
        <end position="94"/>
    </location>
</feature>
<feature type="compositionally biased region" description="Low complexity" evidence="2">
    <location>
        <begin position="40"/>
        <end position="49"/>
    </location>
</feature>
<gene>
    <name evidence="4" type="ORF">GY24_02870</name>
</gene>
<feature type="region of interest" description="Disordered" evidence="2">
    <location>
        <begin position="40"/>
        <end position="59"/>
    </location>
</feature>
<dbReference type="Pfam" id="PF00498">
    <property type="entry name" value="FHA"/>
    <property type="match status" value="1"/>
</dbReference>
<organism evidence="4 5">
    <name type="scientific">Microterricola pindariensis</name>
    <dbReference type="NCBI Taxonomy" id="478010"/>
    <lineage>
        <taxon>Bacteria</taxon>
        <taxon>Bacillati</taxon>
        <taxon>Actinomycetota</taxon>
        <taxon>Actinomycetes</taxon>
        <taxon>Micrococcales</taxon>
        <taxon>Microbacteriaceae</taxon>
        <taxon>Microterricola</taxon>
    </lineage>
</organism>
<dbReference type="EMBL" id="MPZN01000005">
    <property type="protein sequence ID" value="PPL20062.1"/>
    <property type="molecule type" value="Genomic_DNA"/>
</dbReference>
<sequence length="319" mass="32931">MTENPILLVGALLALLLAAALLVWGAFALRARARRRTDAGTAEAGAESAPRVGAPAFAPLPSEEVPARIPFGTAESSAPAGGPAEELPPPAADAPLPHGEIVAADVPRAAISYTPALLEPAGTEGGAGLAPAPIEMPEELSVRIGPPAGAQRAALPLIDAVPDFTASAAPAPAVPSALQDPVPADGPASEMHAALSVDPQDATIITGRRNSAWVFESESGQRVPLSAAVVLLGRNPSHLPGHEDAQLVTVRDAGRTVSKTHVMLHRHEDSWRITDLDSTNGVYLLGADGEETELEPGTPARITDRFILGEMSARIFQEE</sequence>
<evidence type="ECO:0000259" key="3">
    <source>
        <dbReference type="PROSITE" id="PS50006"/>
    </source>
</evidence>
<evidence type="ECO:0000256" key="2">
    <source>
        <dbReference type="SAM" id="MobiDB-lite"/>
    </source>
</evidence>
<dbReference type="PROSITE" id="PS50006">
    <property type="entry name" value="FHA_DOMAIN"/>
    <property type="match status" value="1"/>
</dbReference>
<dbReference type="SMART" id="SM00240">
    <property type="entry name" value="FHA"/>
    <property type="match status" value="1"/>
</dbReference>
<dbReference type="RefSeq" id="WP_104474273.1">
    <property type="nucleotide sequence ID" value="NZ_MPZN01000005.1"/>
</dbReference>
<dbReference type="SUPFAM" id="SSF49879">
    <property type="entry name" value="SMAD/FHA domain"/>
    <property type="match status" value="1"/>
</dbReference>
<evidence type="ECO:0000313" key="5">
    <source>
        <dbReference type="Proteomes" id="UP000237755"/>
    </source>
</evidence>
<keyword evidence="5" id="KW-1185">Reference proteome</keyword>
<reference evidence="4 5" key="1">
    <citation type="journal article" date="2008" name="Int. J. Syst. Evol. Microbiol.">
        <title>Leifsonia pindariensis sp. nov., isolated from the Pindari glacier of the Indian Himalayas, and emended description of the genus Leifsonia.</title>
        <authorList>
            <person name="Reddy G.S."/>
            <person name="Prabagaran S.R."/>
            <person name="Shivaji S."/>
        </authorList>
    </citation>
    <scope>NUCLEOTIDE SEQUENCE [LARGE SCALE GENOMIC DNA]</scope>
    <source>
        <strain evidence="4 5">PON 10</strain>
    </source>
</reference>
<evidence type="ECO:0000256" key="1">
    <source>
        <dbReference type="ARBA" id="ARBA00022553"/>
    </source>
</evidence>
<evidence type="ECO:0000313" key="4">
    <source>
        <dbReference type="EMBL" id="PPL20062.1"/>
    </source>
</evidence>
<dbReference type="InterPro" id="IPR008984">
    <property type="entry name" value="SMAD_FHA_dom_sf"/>
</dbReference>
<dbReference type="Gene3D" id="2.60.200.20">
    <property type="match status" value="1"/>
</dbReference>